<dbReference type="GO" id="GO:0005794">
    <property type="term" value="C:Golgi apparatus"/>
    <property type="evidence" value="ECO:0007669"/>
    <property type="project" value="TreeGrafter"/>
</dbReference>
<evidence type="ECO:0000256" key="4">
    <source>
        <dbReference type="ARBA" id="ARBA00022692"/>
    </source>
</evidence>
<dbReference type="Proteomes" id="UP001230188">
    <property type="component" value="Unassembled WGS sequence"/>
</dbReference>
<evidence type="ECO:0000256" key="5">
    <source>
        <dbReference type="ARBA" id="ARBA00022989"/>
    </source>
</evidence>
<dbReference type="GO" id="GO:0016407">
    <property type="term" value="F:acetyltransferase activity"/>
    <property type="evidence" value="ECO:0007669"/>
    <property type="project" value="TreeGrafter"/>
</dbReference>
<evidence type="ECO:0000313" key="12">
    <source>
        <dbReference type="Proteomes" id="UP001230188"/>
    </source>
</evidence>
<evidence type="ECO:0000313" key="11">
    <source>
        <dbReference type="EMBL" id="KAJ8602145.1"/>
    </source>
</evidence>
<dbReference type="Pfam" id="PF07779">
    <property type="entry name" value="Cas1_AcylT"/>
    <property type="match status" value="1"/>
</dbReference>
<comment type="subcellular location">
    <subcellularLocation>
        <location evidence="1">Membrane</location>
        <topology evidence="1">Multi-pass membrane protein</topology>
    </subcellularLocation>
</comment>
<dbReference type="GO" id="GO:0005975">
    <property type="term" value="P:carbohydrate metabolic process"/>
    <property type="evidence" value="ECO:0007669"/>
    <property type="project" value="UniProtKB-ARBA"/>
</dbReference>
<evidence type="ECO:0000256" key="9">
    <source>
        <dbReference type="SAM" id="SignalP"/>
    </source>
</evidence>
<evidence type="ECO:0000256" key="2">
    <source>
        <dbReference type="ARBA" id="ARBA00010666"/>
    </source>
</evidence>
<comment type="similarity">
    <text evidence="2">Belongs to the PC-esterase family. CASD1 subfamily.</text>
</comment>
<gene>
    <name evidence="11" type="ORF">CTAYLR_003490</name>
</gene>
<reference evidence="11" key="1">
    <citation type="submission" date="2023-01" db="EMBL/GenBank/DDBJ databases">
        <title>Metagenome sequencing of chrysophaentin producing Chrysophaeum taylorii.</title>
        <authorList>
            <person name="Davison J."/>
            <person name="Bewley C."/>
        </authorList>
    </citation>
    <scope>NUCLEOTIDE SEQUENCE</scope>
    <source>
        <strain evidence="11">NIES-1699</strain>
    </source>
</reference>
<dbReference type="EMBL" id="JAQMWT010000389">
    <property type="protein sequence ID" value="KAJ8602145.1"/>
    <property type="molecule type" value="Genomic_DNA"/>
</dbReference>
<feature type="signal peptide" evidence="9">
    <location>
        <begin position="1"/>
        <end position="17"/>
    </location>
</feature>
<evidence type="ECO:0000259" key="10">
    <source>
        <dbReference type="Pfam" id="PF07779"/>
    </source>
</evidence>
<dbReference type="AlphaFoldDB" id="A0AAD7XNB7"/>
<dbReference type="PANTHER" id="PTHR13533">
    <property type="entry name" value="N-ACETYLNEURAMINATE 9-O-ACETYLTRANSFERASE"/>
    <property type="match status" value="1"/>
</dbReference>
<keyword evidence="4 8" id="KW-0812">Transmembrane</keyword>
<feature type="transmembrane region" description="Helical" evidence="8">
    <location>
        <begin position="63"/>
        <end position="82"/>
    </location>
</feature>
<sequence length="112" mass="12753">MVALLMVSVIKLKVVDPESASPSSADNIFLSRAQANEWKGWMQVAFVAYHYTNAQDVYVPVRWFVSAYVWLSGFGNGVYFWTSADFSFKRFAQQLWRINFLCLLLSLATATP</sequence>
<keyword evidence="7" id="KW-0325">Glycoprotein</keyword>
<comment type="caution">
    <text evidence="11">The sequence shown here is derived from an EMBL/GenBank/DDBJ whole genome shotgun (WGS) entry which is preliminary data.</text>
</comment>
<name>A0AAD7XNB7_9STRA</name>
<evidence type="ECO:0000256" key="3">
    <source>
        <dbReference type="ARBA" id="ARBA00022679"/>
    </source>
</evidence>
<dbReference type="InterPro" id="IPR012419">
    <property type="entry name" value="Cas1_AcylTrans_dom"/>
</dbReference>
<keyword evidence="6 8" id="KW-0472">Membrane</keyword>
<evidence type="ECO:0000256" key="8">
    <source>
        <dbReference type="SAM" id="Phobius"/>
    </source>
</evidence>
<keyword evidence="5 8" id="KW-1133">Transmembrane helix</keyword>
<keyword evidence="9" id="KW-0732">Signal</keyword>
<protein>
    <recommendedName>
        <fullName evidence="10">Cas1p 10 TM acyl transferase domain-containing protein</fullName>
    </recommendedName>
</protein>
<accession>A0AAD7XNB7</accession>
<evidence type="ECO:0000256" key="1">
    <source>
        <dbReference type="ARBA" id="ARBA00004141"/>
    </source>
</evidence>
<organism evidence="11 12">
    <name type="scientific">Chrysophaeum taylorii</name>
    <dbReference type="NCBI Taxonomy" id="2483200"/>
    <lineage>
        <taxon>Eukaryota</taxon>
        <taxon>Sar</taxon>
        <taxon>Stramenopiles</taxon>
        <taxon>Ochrophyta</taxon>
        <taxon>Pelagophyceae</taxon>
        <taxon>Pelagomonadales</taxon>
        <taxon>Pelagomonadaceae</taxon>
        <taxon>Chrysophaeum</taxon>
    </lineage>
</organism>
<evidence type="ECO:0000256" key="7">
    <source>
        <dbReference type="ARBA" id="ARBA00023180"/>
    </source>
</evidence>
<feature type="domain" description="Cas1p 10 TM acyl transferase" evidence="10">
    <location>
        <begin position="24"/>
        <end position="109"/>
    </location>
</feature>
<feature type="chain" id="PRO_5042253411" description="Cas1p 10 TM acyl transferase domain-containing protein" evidence="9">
    <location>
        <begin position="18"/>
        <end position="112"/>
    </location>
</feature>
<dbReference type="GO" id="GO:0016020">
    <property type="term" value="C:membrane"/>
    <property type="evidence" value="ECO:0007669"/>
    <property type="project" value="UniProtKB-SubCell"/>
</dbReference>
<keyword evidence="3" id="KW-0808">Transferase</keyword>
<dbReference type="PANTHER" id="PTHR13533:SF1">
    <property type="entry name" value="N-ACETYLNEURAMINATE 9-O-ACETYLTRANSFERASE"/>
    <property type="match status" value="1"/>
</dbReference>
<keyword evidence="12" id="KW-1185">Reference proteome</keyword>
<proteinExistence type="inferred from homology"/>
<evidence type="ECO:0000256" key="6">
    <source>
        <dbReference type="ARBA" id="ARBA00023136"/>
    </source>
</evidence>